<evidence type="ECO:0000313" key="2">
    <source>
        <dbReference type="EMBL" id="GAG00581.1"/>
    </source>
</evidence>
<organism evidence="2">
    <name type="scientific">marine sediment metagenome</name>
    <dbReference type="NCBI Taxonomy" id="412755"/>
    <lineage>
        <taxon>unclassified sequences</taxon>
        <taxon>metagenomes</taxon>
        <taxon>ecological metagenomes</taxon>
    </lineage>
</organism>
<feature type="non-terminal residue" evidence="2">
    <location>
        <position position="265"/>
    </location>
</feature>
<protein>
    <submittedName>
        <fullName evidence="2">Uncharacterized protein</fullName>
    </submittedName>
</protein>
<comment type="caution">
    <text evidence="2">The sequence shown here is derived from an EMBL/GenBank/DDBJ whole genome shotgun (WGS) entry which is preliminary data.</text>
</comment>
<feature type="non-terminal residue" evidence="2">
    <location>
        <position position="1"/>
    </location>
</feature>
<gene>
    <name evidence="2" type="ORF">S01H1_43504</name>
</gene>
<dbReference type="EMBL" id="BARS01027720">
    <property type="protein sequence ID" value="GAG00581.1"/>
    <property type="molecule type" value="Genomic_DNA"/>
</dbReference>
<accession>X0VJ47</accession>
<name>X0VJ47_9ZZZZ</name>
<proteinExistence type="predicted"/>
<reference evidence="2" key="1">
    <citation type="journal article" date="2014" name="Front. Microbiol.">
        <title>High frequency of phylogenetically diverse reductive dehalogenase-homologous genes in deep subseafloor sedimentary metagenomes.</title>
        <authorList>
            <person name="Kawai M."/>
            <person name="Futagami T."/>
            <person name="Toyoda A."/>
            <person name="Takaki Y."/>
            <person name="Nishi S."/>
            <person name="Hori S."/>
            <person name="Arai W."/>
            <person name="Tsubouchi T."/>
            <person name="Morono Y."/>
            <person name="Uchiyama I."/>
            <person name="Ito T."/>
            <person name="Fujiyama A."/>
            <person name="Inagaki F."/>
            <person name="Takami H."/>
        </authorList>
    </citation>
    <scope>NUCLEOTIDE SEQUENCE</scope>
    <source>
        <strain evidence="2">Expedition CK06-06</strain>
    </source>
</reference>
<evidence type="ECO:0000256" key="1">
    <source>
        <dbReference type="SAM" id="MobiDB-lite"/>
    </source>
</evidence>
<feature type="region of interest" description="Disordered" evidence="1">
    <location>
        <begin position="172"/>
        <end position="210"/>
    </location>
</feature>
<sequence>VHYTSATRTIGGTMIFSVFDSNVLVEMYRNYYGALEHKNTQKSKDDAIPTPNGTVSGPGAGSVTYSEINEHLVNAGVMEFAELADELPPIDIHIMALNETGHQMYMALFNVKFLDESMTISINDTFTEHIVQFVCSSITPLQTHTRNIKSRDKLFGTAFQEPNEEAAVEAELAGVPQSPTEDPALRDRPITSPNEPPPPSGVTQPSVGYVDSTDGSIIDITVTISEVESQANFDAFSDDRKEKVAAARMKYIETQPGYSTDTTLQ</sequence>
<dbReference type="AlphaFoldDB" id="X0VJ47"/>